<proteinExistence type="predicted"/>
<evidence type="ECO:0000313" key="2">
    <source>
        <dbReference type="EMBL" id="KAF0387821.1"/>
    </source>
</evidence>
<dbReference type="InterPro" id="IPR055854">
    <property type="entry name" value="DUF7431"/>
</dbReference>
<keyword evidence="3" id="KW-1185">Reference proteome</keyword>
<comment type="caution">
    <text evidence="2">The sequence shown here is derived from an EMBL/GenBank/DDBJ whole genome shotgun (WGS) entry which is preliminary data.</text>
</comment>
<gene>
    <name evidence="2" type="ORF">F8M41_011145</name>
</gene>
<dbReference type="AlphaFoldDB" id="A0A8H3X0P7"/>
<name>A0A8H3X0P7_GIGMA</name>
<feature type="domain" description="DUF7431" evidence="1">
    <location>
        <begin position="360"/>
        <end position="548"/>
    </location>
</feature>
<dbReference type="Pfam" id="PF24209">
    <property type="entry name" value="DUF7431"/>
    <property type="match status" value="1"/>
</dbReference>
<accession>A0A8H3X0P7</accession>
<dbReference type="OrthoDB" id="2424159at2759"/>
<evidence type="ECO:0000259" key="1">
    <source>
        <dbReference type="Pfam" id="PF24209"/>
    </source>
</evidence>
<reference evidence="2 3" key="1">
    <citation type="journal article" date="2019" name="Environ. Microbiol.">
        <title>At the nexus of three kingdoms: the genome of the mycorrhizal fungus Gigaspora margarita provides insights into plant, endobacterial and fungal interactions.</title>
        <authorList>
            <person name="Venice F."/>
            <person name="Ghignone S."/>
            <person name="Salvioli di Fossalunga A."/>
            <person name="Amselem J."/>
            <person name="Novero M."/>
            <person name="Xianan X."/>
            <person name="Sedzielewska Toro K."/>
            <person name="Morin E."/>
            <person name="Lipzen A."/>
            <person name="Grigoriev I.V."/>
            <person name="Henrissat B."/>
            <person name="Martin F.M."/>
            <person name="Bonfante P."/>
        </authorList>
    </citation>
    <scope>NUCLEOTIDE SEQUENCE [LARGE SCALE GENOMIC DNA]</scope>
    <source>
        <strain evidence="2 3">BEG34</strain>
    </source>
</reference>
<organism evidence="2 3">
    <name type="scientific">Gigaspora margarita</name>
    <dbReference type="NCBI Taxonomy" id="4874"/>
    <lineage>
        <taxon>Eukaryota</taxon>
        <taxon>Fungi</taxon>
        <taxon>Fungi incertae sedis</taxon>
        <taxon>Mucoromycota</taxon>
        <taxon>Glomeromycotina</taxon>
        <taxon>Glomeromycetes</taxon>
        <taxon>Diversisporales</taxon>
        <taxon>Gigasporaceae</taxon>
        <taxon>Gigaspora</taxon>
    </lineage>
</organism>
<sequence length="641" mass="73652">MWNLLSGIIYQNLQTERKLEIKIRVTNDENQELCPPFKRILPNKNLGEIRNLLRNINNQRDFRMRTDLFFFGKNGKILHNEEASLNLKEIIMDGDVLNIRQPSVDWQKLIDKCDHGFIIENGKVKKAKHRAFIINKNNIGLEAKKTLNGGMEIGQEKCENKFEGLCKQNFIAGGQFSTISPWLTLFLGVSKQDSSEFLREIPIEKYSYTVVKKAELSIPESSITLTEEFKNEVENALAKKTISEKIDGLRHVSKKYGHFYARHIVFGGAIIEKLTNTETSINRIIGGDRKYHGDIKINKKPWFDSLEDFQTWEIIEYDKVCPIFDLLDGKLRKEVLITLGQRILEAGIVKKQCEPNQTRFQLNEIFETLKKSKKIISVDDCQIFASIMNKDTENIFSIHVEYLDKNSPEIVVHSIAKNEYQNQSISIGWIIVGYPENFDFDNTEVILKSDKYSVTENLDENIFVAKNLGYESEKHSCILGTCVIETPEKAQYDPYKSTLIIGSHFDLNKNSACIFIRNNENNVNVSRLKLFSSTVLNHDRKDNWKVFKPEKNHCNKIFCGDLLSEVLSETLFLLVNQLVQNCSLNSQLYHGFLNVDVESKKVIYGLVEPVESVPSDIGEIAFLVVPKTKKVNSNLESQQIF</sequence>
<protein>
    <submittedName>
        <fullName evidence="2">Hsp70 family protein</fullName>
    </submittedName>
</protein>
<evidence type="ECO:0000313" key="3">
    <source>
        <dbReference type="Proteomes" id="UP000439903"/>
    </source>
</evidence>
<dbReference type="EMBL" id="WTPW01002287">
    <property type="protein sequence ID" value="KAF0387821.1"/>
    <property type="molecule type" value="Genomic_DNA"/>
</dbReference>
<dbReference type="Proteomes" id="UP000439903">
    <property type="component" value="Unassembled WGS sequence"/>
</dbReference>